<dbReference type="OrthoDB" id="10251424at2759"/>
<dbReference type="PANTHER" id="PTHR11851:SF143">
    <property type="entry name" value="CYTOCHROME B-C1 COMPLEX SUBUNIT 1, MITOCHONDRIAL"/>
    <property type="match status" value="1"/>
</dbReference>
<dbReference type="Gene3D" id="3.30.830.10">
    <property type="entry name" value="Metalloenzyme, LuxS/M16 peptidase-like"/>
    <property type="match status" value="1"/>
</dbReference>
<reference evidence="2 3" key="2">
    <citation type="submission" date="2018-11" db="EMBL/GenBank/DDBJ databases">
        <authorList>
            <consortium name="Pathogen Informatics"/>
        </authorList>
    </citation>
    <scope>NUCLEOTIDE SEQUENCE [LARGE SCALE GENOMIC DNA]</scope>
</reference>
<protein>
    <submittedName>
        <fullName evidence="4">Peptidase_M16_C domain-containing protein</fullName>
    </submittedName>
</protein>
<evidence type="ECO:0000259" key="1">
    <source>
        <dbReference type="Pfam" id="PF05193"/>
    </source>
</evidence>
<dbReference type="InterPro" id="IPR050361">
    <property type="entry name" value="MPP/UQCRC_Complex"/>
</dbReference>
<dbReference type="Pfam" id="PF05193">
    <property type="entry name" value="Peptidase_M16_C"/>
    <property type="match status" value="1"/>
</dbReference>
<dbReference type="Proteomes" id="UP000271098">
    <property type="component" value="Unassembled WGS sequence"/>
</dbReference>
<dbReference type="PANTHER" id="PTHR11851">
    <property type="entry name" value="METALLOPROTEASE"/>
    <property type="match status" value="1"/>
</dbReference>
<gene>
    <name evidence="2" type="ORF">GPUH_LOCUS5804</name>
</gene>
<keyword evidence="3" id="KW-1185">Reference proteome</keyword>
<feature type="domain" description="Peptidase M16 C-terminal" evidence="1">
    <location>
        <begin position="1"/>
        <end position="81"/>
    </location>
</feature>
<dbReference type="InterPro" id="IPR007863">
    <property type="entry name" value="Peptidase_M16_C"/>
</dbReference>
<dbReference type="GO" id="GO:0005739">
    <property type="term" value="C:mitochondrion"/>
    <property type="evidence" value="ECO:0007669"/>
    <property type="project" value="TreeGrafter"/>
</dbReference>
<reference evidence="4" key="1">
    <citation type="submission" date="2016-06" db="UniProtKB">
        <authorList>
            <consortium name="WormBaseParasite"/>
        </authorList>
    </citation>
    <scope>IDENTIFICATION</scope>
</reference>
<proteinExistence type="predicted"/>
<evidence type="ECO:0000313" key="2">
    <source>
        <dbReference type="EMBL" id="VDK52227.1"/>
    </source>
</evidence>
<dbReference type="EMBL" id="UYRT01012733">
    <property type="protein sequence ID" value="VDK52227.1"/>
    <property type="molecule type" value="Genomic_DNA"/>
</dbReference>
<organism evidence="4">
    <name type="scientific">Gongylonema pulchrum</name>
    <dbReference type="NCBI Taxonomy" id="637853"/>
    <lineage>
        <taxon>Eukaryota</taxon>
        <taxon>Metazoa</taxon>
        <taxon>Ecdysozoa</taxon>
        <taxon>Nematoda</taxon>
        <taxon>Chromadorea</taxon>
        <taxon>Rhabditida</taxon>
        <taxon>Spirurina</taxon>
        <taxon>Spiruromorpha</taxon>
        <taxon>Spiruroidea</taxon>
        <taxon>Gongylonematidae</taxon>
        <taxon>Gongylonema</taxon>
    </lineage>
</organism>
<dbReference type="WBParaSite" id="GPUH_0000581101-mRNA-1">
    <property type="protein sequence ID" value="GPUH_0000581101-mRNA-1"/>
    <property type="gene ID" value="GPUH_0000581101"/>
</dbReference>
<evidence type="ECO:0000313" key="3">
    <source>
        <dbReference type="Proteomes" id="UP000271098"/>
    </source>
</evidence>
<name>A0A183DAR2_9BILA</name>
<evidence type="ECO:0000313" key="4">
    <source>
        <dbReference type="WBParaSite" id="GPUH_0000581101-mRNA-1"/>
    </source>
</evidence>
<sequence length="113" mass="12285">MVLSAVGDVNHSELSKLAEKHFGDLSDDYTGVPPDVKGIRFTGSEFLYRNDCLPFMYGALAVEGVGYNHPDAIALKVASSVSQEIVLFLLHTLYLSSPLPPFPSPTFYAFCAV</sequence>
<dbReference type="AlphaFoldDB" id="A0A183DAR2"/>
<accession>A0A183DAR2</accession>